<sequence>MANESPCIDMSAKYRTVGITKAVLQSFVRPAYGGLRRWIKSKISDASSKEPTYKQQEIIDVRISGIPYPIKLRTESSDGRSMTQCLIERQYNIDPGFEPSSILDLGGNIGCSAIYFANRWPNAKIVVVEPFAETFAILKENVSGYPNVVAVQAAAHYQNETVSLDVPSNEFWSTRVLKKTSSSDNAGNVARGVTVSDLLDEHGIDKVDILKMDIEGSEADLFANRPHSWLRRTRLLMIELHDGTRMGCTWYLERALRSYKTRKGQIGENLLVWFDEN</sequence>
<dbReference type="InterPro" id="IPR029063">
    <property type="entry name" value="SAM-dependent_MTases_sf"/>
</dbReference>
<dbReference type="GO" id="GO:0008168">
    <property type="term" value="F:methyltransferase activity"/>
    <property type="evidence" value="ECO:0007669"/>
    <property type="project" value="UniProtKB-KW"/>
</dbReference>
<keyword evidence="2" id="KW-0489">Methyltransferase</keyword>
<dbReference type="RefSeq" id="WP_250931741.1">
    <property type="nucleotide sequence ID" value="NZ_JAMQBK010000069.1"/>
</dbReference>
<keyword evidence="3" id="KW-1185">Reference proteome</keyword>
<evidence type="ECO:0000259" key="1">
    <source>
        <dbReference type="Pfam" id="PF05050"/>
    </source>
</evidence>
<protein>
    <submittedName>
        <fullName evidence="2">FkbM family methyltransferase</fullName>
    </submittedName>
</protein>
<dbReference type="InterPro" id="IPR052514">
    <property type="entry name" value="SAM-dependent_MTase"/>
</dbReference>
<dbReference type="SUPFAM" id="SSF53335">
    <property type="entry name" value="S-adenosyl-L-methionine-dependent methyltransferases"/>
    <property type="match status" value="1"/>
</dbReference>
<reference evidence="2 3" key="1">
    <citation type="journal article" date="2022" name="Syst. Appl. Microbiol.">
        <title>Rhodopirellula aestuarii sp. nov., a novel member of the genus Rhodopirellula isolated from brackish sediments collected in the Tagus River estuary, Portugal.</title>
        <authorList>
            <person name="Vitorino I.R."/>
            <person name="Klimek D."/>
            <person name="Calusinska M."/>
            <person name="Lobo-da-Cunha A."/>
            <person name="Vasconcelos V."/>
            <person name="Lage O.M."/>
        </authorList>
    </citation>
    <scope>NUCLEOTIDE SEQUENCE [LARGE SCALE GENOMIC DNA]</scope>
    <source>
        <strain evidence="2 3">ICT_H3.1</strain>
    </source>
</reference>
<dbReference type="Gene3D" id="3.40.50.150">
    <property type="entry name" value="Vaccinia Virus protein VP39"/>
    <property type="match status" value="1"/>
</dbReference>
<dbReference type="EMBL" id="JAMQBK010000069">
    <property type="protein sequence ID" value="MCM2373863.1"/>
    <property type="molecule type" value="Genomic_DNA"/>
</dbReference>
<dbReference type="GO" id="GO:0032259">
    <property type="term" value="P:methylation"/>
    <property type="evidence" value="ECO:0007669"/>
    <property type="project" value="UniProtKB-KW"/>
</dbReference>
<comment type="caution">
    <text evidence="2">The sequence shown here is derived from an EMBL/GenBank/DDBJ whole genome shotgun (WGS) entry which is preliminary data.</text>
</comment>
<dbReference type="InterPro" id="IPR006342">
    <property type="entry name" value="FkbM_mtfrase"/>
</dbReference>
<evidence type="ECO:0000313" key="2">
    <source>
        <dbReference type="EMBL" id="MCM2373863.1"/>
    </source>
</evidence>
<dbReference type="PANTHER" id="PTHR34203">
    <property type="entry name" value="METHYLTRANSFERASE, FKBM FAMILY PROTEIN"/>
    <property type="match status" value="1"/>
</dbReference>
<organism evidence="2 3">
    <name type="scientific">Aporhodopirellula aestuarii</name>
    <dbReference type="NCBI Taxonomy" id="2950107"/>
    <lineage>
        <taxon>Bacteria</taxon>
        <taxon>Pseudomonadati</taxon>
        <taxon>Planctomycetota</taxon>
        <taxon>Planctomycetia</taxon>
        <taxon>Pirellulales</taxon>
        <taxon>Pirellulaceae</taxon>
        <taxon>Aporhodopirellula</taxon>
    </lineage>
</organism>
<name>A0ABT0UAD5_9BACT</name>
<dbReference type="Proteomes" id="UP001202961">
    <property type="component" value="Unassembled WGS sequence"/>
</dbReference>
<keyword evidence="2" id="KW-0808">Transferase</keyword>
<dbReference type="NCBIfam" id="TIGR01444">
    <property type="entry name" value="fkbM_fam"/>
    <property type="match status" value="1"/>
</dbReference>
<feature type="domain" description="Methyltransferase FkbM" evidence="1">
    <location>
        <begin position="104"/>
        <end position="242"/>
    </location>
</feature>
<accession>A0ABT0UAD5</accession>
<gene>
    <name evidence="2" type="ORF">NB063_24875</name>
</gene>
<dbReference type="PANTHER" id="PTHR34203:SF15">
    <property type="entry name" value="SLL1173 PROTEIN"/>
    <property type="match status" value="1"/>
</dbReference>
<evidence type="ECO:0000313" key="3">
    <source>
        <dbReference type="Proteomes" id="UP001202961"/>
    </source>
</evidence>
<proteinExistence type="predicted"/>
<dbReference type="Pfam" id="PF05050">
    <property type="entry name" value="Methyltransf_21"/>
    <property type="match status" value="1"/>
</dbReference>